<accession>M2ALJ9</accession>
<comment type="caution">
    <text evidence="1">The sequence shown here is derived from an EMBL/GenBank/DDBJ whole genome shotgun (WGS) entry which is preliminary data.</text>
</comment>
<reference evidence="1" key="1">
    <citation type="submission" date="2012-11" db="EMBL/GenBank/DDBJ databases">
        <title>Permanent draft genomes of Rhodopirellula europaea strain SH398 and 6C.</title>
        <authorList>
            <person name="Richter M."/>
            <person name="Richter-Heitmann T."/>
            <person name="Frank C."/>
            <person name="Harder J."/>
            <person name="Glockner F.O."/>
        </authorList>
    </citation>
    <scope>NUCLEOTIDE SEQUENCE</scope>
    <source>
        <strain evidence="1">6C</strain>
    </source>
</reference>
<dbReference type="Proteomes" id="UP000011529">
    <property type="component" value="Unassembled WGS sequence"/>
</dbReference>
<proteinExistence type="predicted"/>
<name>M2ALJ9_9BACT</name>
<keyword evidence="2" id="KW-1185">Reference proteome</keyword>
<organism evidence="1 2">
    <name type="scientific">Rhodopirellula europaea 6C</name>
    <dbReference type="NCBI Taxonomy" id="1263867"/>
    <lineage>
        <taxon>Bacteria</taxon>
        <taxon>Pseudomonadati</taxon>
        <taxon>Planctomycetota</taxon>
        <taxon>Planctomycetia</taxon>
        <taxon>Pirellulales</taxon>
        <taxon>Pirellulaceae</taxon>
        <taxon>Rhodopirellula</taxon>
    </lineage>
</organism>
<sequence length="74" mass="8476">MMAKGLAIFLFVTTIVNDSWETVWTPRLSFIALIDTDVTPFIHVAQRCFLISLTQSRCIDELEFRSPTRTVRVG</sequence>
<dbReference type="AlphaFoldDB" id="M2ALJ9"/>
<protein>
    <submittedName>
        <fullName evidence="1">Uncharacterized protein</fullName>
    </submittedName>
</protein>
<gene>
    <name evidence="1" type="ORF">RE6C_05790</name>
</gene>
<dbReference type="EMBL" id="ANMO01000257">
    <property type="protein sequence ID" value="EMB13562.1"/>
    <property type="molecule type" value="Genomic_DNA"/>
</dbReference>
<reference evidence="1" key="2">
    <citation type="journal article" date="2013" name="Mar. Genomics">
        <title>Expression of sulfatases in Rhodopirellula baltica and the diversity of sulfatases in the genus Rhodopirellula.</title>
        <authorList>
            <person name="Wegner C.E."/>
            <person name="Richter-Heitmann T."/>
            <person name="Klindworth A."/>
            <person name="Klockow C."/>
            <person name="Richter M."/>
            <person name="Achstetter T."/>
            <person name="Glockner F.O."/>
            <person name="Harder J."/>
        </authorList>
    </citation>
    <scope>NUCLEOTIDE SEQUENCE [LARGE SCALE GENOMIC DNA]</scope>
    <source>
        <strain evidence="1">6C</strain>
    </source>
</reference>
<evidence type="ECO:0000313" key="1">
    <source>
        <dbReference type="EMBL" id="EMB13562.1"/>
    </source>
</evidence>
<evidence type="ECO:0000313" key="2">
    <source>
        <dbReference type="Proteomes" id="UP000011529"/>
    </source>
</evidence>